<proteinExistence type="predicted"/>
<dbReference type="Proteomes" id="UP000322783">
    <property type="component" value="Unassembled WGS sequence"/>
</dbReference>
<evidence type="ECO:0000313" key="2">
    <source>
        <dbReference type="Proteomes" id="UP000322783"/>
    </source>
</evidence>
<dbReference type="InterPro" id="IPR006724">
    <property type="entry name" value="Phage_TTP"/>
</dbReference>
<protein>
    <submittedName>
        <fullName evidence="1">Phage tail protein</fullName>
    </submittedName>
</protein>
<dbReference type="RefSeq" id="WP_149189261.1">
    <property type="nucleotide sequence ID" value="NZ_VTOZ01000015.1"/>
</dbReference>
<gene>
    <name evidence="1" type="ORF">FZ041_08440</name>
</gene>
<accession>A0A5D6WK43</accession>
<dbReference type="AlphaFoldDB" id="A0A5D6WK43"/>
<dbReference type="NCBIfam" id="TIGR01603">
    <property type="entry name" value="maj_tail_phi13"/>
    <property type="match status" value="1"/>
</dbReference>
<comment type="caution">
    <text evidence="1">The sequence shown here is derived from an EMBL/GenBank/DDBJ whole genome shotgun (WGS) entry which is preliminary data.</text>
</comment>
<organism evidence="1 2">
    <name type="scientific">Selenomonas caprae</name>
    <dbReference type="NCBI Taxonomy" id="2606905"/>
    <lineage>
        <taxon>Bacteria</taxon>
        <taxon>Bacillati</taxon>
        <taxon>Bacillota</taxon>
        <taxon>Negativicutes</taxon>
        <taxon>Selenomonadales</taxon>
        <taxon>Selenomonadaceae</taxon>
        <taxon>Selenomonas</taxon>
    </lineage>
</organism>
<dbReference type="InterPro" id="IPR006490">
    <property type="entry name" value="Maj_tail_phi13"/>
</dbReference>
<name>A0A5D6WK43_9FIRM</name>
<reference evidence="1 2" key="1">
    <citation type="submission" date="2019-08" db="EMBL/GenBank/DDBJ databases">
        <title>Selenomonas sp. mPRGC5 and Selenomonas sp. mPRGC8 isolated from ruminal fluid of dairy goat (Capra hircus).</title>
        <authorList>
            <person name="Poothong S."/>
            <person name="Nuengjamnong C."/>
            <person name="Tanasupawat S."/>
        </authorList>
    </citation>
    <scope>NUCLEOTIDE SEQUENCE [LARGE SCALE GENOMIC DNA]</scope>
    <source>
        <strain evidence="2">mPRGC8</strain>
    </source>
</reference>
<evidence type="ECO:0000313" key="1">
    <source>
        <dbReference type="EMBL" id="TYZ28466.1"/>
    </source>
</evidence>
<dbReference type="EMBL" id="VTOZ01000015">
    <property type="protein sequence ID" value="TYZ28466.1"/>
    <property type="molecule type" value="Genomic_DNA"/>
</dbReference>
<keyword evidence="2" id="KW-1185">Reference proteome</keyword>
<dbReference type="Pfam" id="PF04630">
    <property type="entry name" value="Phage_TTP_1"/>
    <property type="match status" value="1"/>
</dbReference>
<sequence length="196" mass="21632">MAEPKNTATLASNLMSGQFINVQKLHIAKMLTDEPNGTATYETPINLGRILRKVDIKPKTSQAELYADGQSIDSVTGTASYDLTFDTAALPLEYIAYLFGHKMENGVMVAGKDDVAPFFAVMFQSDKRNGKKRYTKFYKVQFTEPSETGSTKEENIAYATPTITAKAIYRLSDGLSYTKADEESGFTEAADWYASV</sequence>